<dbReference type="Proteomes" id="UP000807025">
    <property type="component" value="Unassembled WGS sequence"/>
</dbReference>
<gene>
    <name evidence="2" type="ORF">BDN71DRAFT_1428287</name>
</gene>
<reference evidence="2" key="1">
    <citation type="submission" date="2020-11" db="EMBL/GenBank/DDBJ databases">
        <authorList>
            <consortium name="DOE Joint Genome Institute"/>
            <person name="Ahrendt S."/>
            <person name="Riley R."/>
            <person name="Andreopoulos W."/>
            <person name="Labutti K."/>
            <person name="Pangilinan J."/>
            <person name="Ruiz-Duenas F.J."/>
            <person name="Barrasa J.M."/>
            <person name="Sanchez-Garcia M."/>
            <person name="Camarero S."/>
            <person name="Miyauchi S."/>
            <person name="Serrano A."/>
            <person name="Linde D."/>
            <person name="Babiker R."/>
            <person name="Drula E."/>
            <person name="Ayuso-Fernandez I."/>
            <person name="Pacheco R."/>
            <person name="Padilla G."/>
            <person name="Ferreira P."/>
            <person name="Barriuso J."/>
            <person name="Kellner H."/>
            <person name="Castanera R."/>
            <person name="Alfaro M."/>
            <person name="Ramirez L."/>
            <person name="Pisabarro A.G."/>
            <person name="Kuo A."/>
            <person name="Tritt A."/>
            <person name="Lipzen A."/>
            <person name="He G."/>
            <person name="Yan M."/>
            <person name="Ng V."/>
            <person name="Cullen D."/>
            <person name="Martin F."/>
            <person name="Rosso M.-N."/>
            <person name="Henrissat B."/>
            <person name="Hibbett D."/>
            <person name="Martinez A.T."/>
            <person name="Grigoriev I.V."/>
        </authorList>
    </citation>
    <scope>NUCLEOTIDE SEQUENCE</scope>
    <source>
        <strain evidence="2">ATCC 90797</strain>
    </source>
</reference>
<proteinExistence type="predicted"/>
<evidence type="ECO:0000313" key="3">
    <source>
        <dbReference type="Proteomes" id="UP000807025"/>
    </source>
</evidence>
<comment type="caution">
    <text evidence="2">The sequence shown here is derived from an EMBL/GenBank/DDBJ whole genome shotgun (WGS) entry which is preliminary data.</text>
</comment>
<evidence type="ECO:0000313" key="2">
    <source>
        <dbReference type="EMBL" id="KAF9499266.1"/>
    </source>
</evidence>
<feature type="region of interest" description="Disordered" evidence="1">
    <location>
        <begin position="1"/>
        <end position="86"/>
    </location>
</feature>
<protein>
    <submittedName>
        <fullName evidence="2">Uncharacterized protein</fullName>
    </submittedName>
</protein>
<feature type="compositionally biased region" description="Polar residues" evidence="1">
    <location>
        <begin position="1"/>
        <end position="11"/>
    </location>
</feature>
<feature type="compositionally biased region" description="Gly residues" evidence="1">
    <location>
        <begin position="72"/>
        <end position="82"/>
    </location>
</feature>
<dbReference type="EMBL" id="MU154533">
    <property type="protein sequence ID" value="KAF9499266.1"/>
    <property type="molecule type" value="Genomic_DNA"/>
</dbReference>
<accession>A0A9P6DAG9</accession>
<sequence>MVVECKQQSAWNEVEAGDGEWQRGRGSARGEGCGTWALGRNGAERREGGGRDGARGEADGREGEAAATGAAEGLGGDPGGGECGDEVCLEDELEADDGGGGQTEVSGMRAEVPGMRTEVPGVFGDTGDWVGLRQGLVRGLGRELGGFGNQARASASQGRVDCVDPPVKAFGEYGV</sequence>
<feature type="compositionally biased region" description="Basic and acidic residues" evidence="1">
    <location>
        <begin position="42"/>
        <end position="64"/>
    </location>
</feature>
<dbReference type="AlphaFoldDB" id="A0A9P6DAG9"/>
<name>A0A9P6DAG9_PLEER</name>
<organism evidence="2 3">
    <name type="scientific">Pleurotus eryngii</name>
    <name type="common">Boletus of the steppes</name>
    <dbReference type="NCBI Taxonomy" id="5323"/>
    <lineage>
        <taxon>Eukaryota</taxon>
        <taxon>Fungi</taxon>
        <taxon>Dikarya</taxon>
        <taxon>Basidiomycota</taxon>
        <taxon>Agaricomycotina</taxon>
        <taxon>Agaricomycetes</taxon>
        <taxon>Agaricomycetidae</taxon>
        <taxon>Agaricales</taxon>
        <taxon>Pleurotineae</taxon>
        <taxon>Pleurotaceae</taxon>
        <taxon>Pleurotus</taxon>
    </lineage>
</organism>
<keyword evidence="3" id="KW-1185">Reference proteome</keyword>
<evidence type="ECO:0000256" key="1">
    <source>
        <dbReference type="SAM" id="MobiDB-lite"/>
    </source>
</evidence>